<evidence type="ECO:0000259" key="6">
    <source>
        <dbReference type="Pfam" id="PF00535"/>
    </source>
</evidence>
<dbReference type="NCBIfam" id="TIGR04283">
    <property type="entry name" value="glyco_like_mftF"/>
    <property type="match status" value="1"/>
</dbReference>
<dbReference type="RefSeq" id="WP_252465913.1">
    <property type="nucleotide sequence ID" value="NZ_JALBWM010000026.1"/>
</dbReference>
<evidence type="ECO:0000256" key="5">
    <source>
        <dbReference type="ARBA" id="ARBA00023136"/>
    </source>
</evidence>
<keyword evidence="3" id="KW-0328">Glycosyltransferase</keyword>
<accession>A0A9X2ELC5</accession>
<organism evidence="7 8">
    <name type="scientific">Microbulbifer okhotskensis</name>
    <dbReference type="NCBI Taxonomy" id="2926617"/>
    <lineage>
        <taxon>Bacteria</taxon>
        <taxon>Pseudomonadati</taxon>
        <taxon>Pseudomonadota</taxon>
        <taxon>Gammaproteobacteria</taxon>
        <taxon>Cellvibrionales</taxon>
        <taxon>Microbulbiferaceae</taxon>
        <taxon>Microbulbifer</taxon>
    </lineage>
</organism>
<keyword evidence="5" id="KW-0472">Membrane</keyword>
<evidence type="ECO:0000313" key="7">
    <source>
        <dbReference type="EMBL" id="MCO1334372.1"/>
    </source>
</evidence>
<dbReference type="GO" id="GO:0005886">
    <property type="term" value="C:plasma membrane"/>
    <property type="evidence" value="ECO:0007669"/>
    <property type="project" value="UniProtKB-SubCell"/>
</dbReference>
<feature type="domain" description="Glycosyltransferase 2-like" evidence="6">
    <location>
        <begin position="4"/>
        <end position="123"/>
    </location>
</feature>
<dbReference type="EMBL" id="JALBWM010000026">
    <property type="protein sequence ID" value="MCO1334372.1"/>
    <property type="molecule type" value="Genomic_DNA"/>
</dbReference>
<dbReference type="GO" id="GO:0016757">
    <property type="term" value="F:glycosyltransferase activity"/>
    <property type="evidence" value="ECO:0007669"/>
    <property type="project" value="UniProtKB-KW"/>
</dbReference>
<comment type="caution">
    <text evidence="7">The sequence shown here is derived from an EMBL/GenBank/DDBJ whole genome shotgun (WGS) entry which is preliminary data.</text>
</comment>
<proteinExistence type="predicted"/>
<dbReference type="Pfam" id="PF00535">
    <property type="entry name" value="Glycos_transf_2"/>
    <property type="match status" value="1"/>
</dbReference>
<comment type="subcellular location">
    <subcellularLocation>
        <location evidence="1">Cell membrane</location>
    </subcellularLocation>
</comment>
<reference evidence="7" key="1">
    <citation type="journal article" date="2022" name="Arch. Microbiol.">
        <title>Microbulbifer okhotskensis sp. nov., isolated from a deep bottom sediment of the Okhotsk Sea.</title>
        <authorList>
            <person name="Romanenko L."/>
            <person name="Kurilenko V."/>
            <person name="Otstavnykh N."/>
            <person name="Velansky P."/>
            <person name="Isaeva M."/>
            <person name="Mikhailov V."/>
        </authorList>
    </citation>
    <scope>NUCLEOTIDE SEQUENCE</scope>
    <source>
        <strain evidence="7">OS29</strain>
    </source>
</reference>
<keyword evidence="4" id="KW-0808">Transferase</keyword>
<sequence length="225" mass="25515">MRFSVVVPLLNEKAQLVALLTHLRELESHGNCEIIVVDGGSTDGSVEMLQQSGLRLVYSARGRAVQMNAGAVMARGDWLLFLHADTRLANDALVSLEKNTERESVQWGRFDISIEGASWWFPLIAGMINLRSRLSGIATGDQAIFVRRSLFEASGGFPPQPLMEDIELSRRLLRKSRPYCLCQKAKTSGRRWQKFGVLRTVLLMWRLRFDYWRGVSAESLAKRYQ</sequence>
<dbReference type="PANTHER" id="PTHR43646:SF2">
    <property type="entry name" value="GLYCOSYLTRANSFERASE 2-LIKE DOMAIN-CONTAINING PROTEIN"/>
    <property type="match status" value="1"/>
</dbReference>
<dbReference type="CDD" id="cd02522">
    <property type="entry name" value="GT_2_like_a"/>
    <property type="match status" value="1"/>
</dbReference>
<dbReference type="Proteomes" id="UP001139028">
    <property type="component" value="Unassembled WGS sequence"/>
</dbReference>
<keyword evidence="2" id="KW-1003">Cell membrane</keyword>
<dbReference type="AlphaFoldDB" id="A0A9X2ELC5"/>
<evidence type="ECO:0000256" key="2">
    <source>
        <dbReference type="ARBA" id="ARBA00022475"/>
    </source>
</evidence>
<evidence type="ECO:0000256" key="1">
    <source>
        <dbReference type="ARBA" id="ARBA00004236"/>
    </source>
</evidence>
<dbReference type="InterPro" id="IPR029044">
    <property type="entry name" value="Nucleotide-diphossugar_trans"/>
</dbReference>
<evidence type="ECO:0000313" key="8">
    <source>
        <dbReference type="Proteomes" id="UP001139028"/>
    </source>
</evidence>
<dbReference type="InterPro" id="IPR001173">
    <property type="entry name" value="Glyco_trans_2-like"/>
</dbReference>
<evidence type="ECO:0000256" key="3">
    <source>
        <dbReference type="ARBA" id="ARBA00022676"/>
    </source>
</evidence>
<gene>
    <name evidence="7" type="ORF">MO867_08465</name>
</gene>
<dbReference type="PANTHER" id="PTHR43646">
    <property type="entry name" value="GLYCOSYLTRANSFERASE"/>
    <property type="match status" value="1"/>
</dbReference>
<evidence type="ECO:0000256" key="4">
    <source>
        <dbReference type="ARBA" id="ARBA00022679"/>
    </source>
</evidence>
<dbReference type="InterPro" id="IPR026461">
    <property type="entry name" value="Trfase_2_rSAM/seldom_assoc"/>
</dbReference>
<name>A0A9X2ELC5_9GAMM</name>
<keyword evidence="8" id="KW-1185">Reference proteome</keyword>
<dbReference type="SUPFAM" id="SSF53448">
    <property type="entry name" value="Nucleotide-diphospho-sugar transferases"/>
    <property type="match status" value="1"/>
</dbReference>
<protein>
    <submittedName>
        <fullName evidence="7">TIGR04283 family arsenosugar biosynthesis glycosyltransferase</fullName>
    </submittedName>
</protein>
<dbReference type="Gene3D" id="3.90.550.10">
    <property type="entry name" value="Spore Coat Polysaccharide Biosynthesis Protein SpsA, Chain A"/>
    <property type="match status" value="1"/>
</dbReference>